<dbReference type="Pfam" id="PF22099">
    <property type="entry name" value="MRS2-like"/>
    <property type="match status" value="1"/>
</dbReference>
<proteinExistence type="predicted"/>
<feature type="transmembrane region" description="Helical" evidence="9">
    <location>
        <begin position="350"/>
        <end position="374"/>
    </location>
</feature>
<evidence type="ECO:0000256" key="1">
    <source>
        <dbReference type="ARBA" id="ARBA00004141"/>
    </source>
</evidence>
<keyword evidence="7" id="KW-0406">Ion transport</keyword>
<accession>A0AAD8LIW8</accession>
<keyword evidence="3 9" id="KW-0812">Transmembrane</keyword>
<keyword evidence="5" id="KW-0809">Transit peptide</keyword>
<dbReference type="AlphaFoldDB" id="A0AAD8LIW8"/>
<dbReference type="InterPro" id="IPR039204">
    <property type="entry name" value="MRS2-like"/>
</dbReference>
<evidence type="ECO:0000256" key="2">
    <source>
        <dbReference type="ARBA" id="ARBA00022448"/>
    </source>
</evidence>
<reference evidence="10" key="1">
    <citation type="submission" date="2023-08" db="EMBL/GenBank/DDBJ databases">
        <title>Draft sequence of the Babesia gibsoni genome.</title>
        <authorList>
            <person name="Yamagishi J.Y."/>
            <person name="Xuan X.X."/>
        </authorList>
    </citation>
    <scope>NUCLEOTIDE SEQUENCE</scope>
    <source>
        <strain evidence="10">Azabu</strain>
    </source>
</reference>
<evidence type="ECO:0000256" key="8">
    <source>
        <dbReference type="ARBA" id="ARBA00023136"/>
    </source>
</evidence>
<evidence type="ECO:0000313" key="10">
    <source>
        <dbReference type="EMBL" id="KAK1442417.1"/>
    </source>
</evidence>
<evidence type="ECO:0000256" key="6">
    <source>
        <dbReference type="ARBA" id="ARBA00022989"/>
    </source>
</evidence>
<evidence type="ECO:0000256" key="9">
    <source>
        <dbReference type="SAM" id="Phobius"/>
    </source>
</evidence>
<dbReference type="GO" id="GO:0015095">
    <property type="term" value="F:magnesium ion transmembrane transporter activity"/>
    <property type="evidence" value="ECO:0007669"/>
    <property type="project" value="TreeGrafter"/>
</dbReference>
<keyword evidence="4" id="KW-0460">Magnesium</keyword>
<keyword evidence="6 9" id="KW-1133">Transmembrane helix</keyword>
<dbReference type="Proteomes" id="UP001230268">
    <property type="component" value="Unassembled WGS sequence"/>
</dbReference>
<protein>
    <recommendedName>
        <fullName evidence="12">Magnesium transporter</fullName>
    </recommendedName>
</protein>
<dbReference type="EMBL" id="JAVEPI010000004">
    <property type="protein sequence ID" value="KAK1442417.1"/>
    <property type="molecule type" value="Genomic_DNA"/>
</dbReference>
<evidence type="ECO:0000256" key="4">
    <source>
        <dbReference type="ARBA" id="ARBA00022842"/>
    </source>
</evidence>
<keyword evidence="8 9" id="KW-0472">Membrane</keyword>
<evidence type="ECO:0008006" key="12">
    <source>
        <dbReference type="Google" id="ProtNLM"/>
    </source>
</evidence>
<evidence type="ECO:0000256" key="3">
    <source>
        <dbReference type="ARBA" id="ARBA00022692"/>
    </source>
</evidence>
<keyword evidence="2" id="KW-0813">Transport</keyword>
<dbReference type="PANTHER" id="PTHR13890:SF0">
    <property type="entry name" value="MAGNESIUM TRANSPORTER MRS2 HOMOLOG, MITOCHONDRIAL"/>
    <property type="match status" value="1"/>
</dbReference>
<feature type="transmembrane region" description="Helical" evidence="9">
    <location>
        <begin position="318"/>
        <end position="338"/>
    </location>
</feature>
<sequence>MLEKKEQTLLPLFTSSMLHTPTVNNKHVIMEIKGGEMTMNEYTYQKLLRKVKSCCSVSESRPNGLIKYRDCKQLLSDNDYIAKIDCRFQCILVRLYPVCCVILRDSILVVANGNMNLDGFISTLCNITKAYEAKSDEASGAHSPQKMMSEELENSIDYSVPFEVRALECCYSASLCHLEKEMVDFEEKFKLVEQMIADKQKYEHINMILHELKQPVANIVDILAGFSGMMDECLSDKNTLKLFEFDSHLLFYGPESLHSAFEDRPVNKELGILMEYYDQEVDQLVRRSRTLGTSLNELEKHLTVVLAIIRNEMMRFELVCNIFSTAFSAGACLTGLFGMNVINKVEDSHAVFIVLAIVTFGMMLLALFITKVLIYRHRV</sequence>
<dbReference type="Gene3D" id="1.20.58.340">
    <property type="entry name" value="Magnesium transport protein CorA, transmembrane region"/>
    <property type="match status" value="1"/>
</dbReference>
<keyword evidence="11" id="KW-1185">Reference proteome</keyword>
<comment type="subcellular location">
    <subcellularLocation>
        <location evidence="1">Membrane</location>
        <topology evidence="1">Multi-pass membrane protein</topology>
    </subcellularLocation>
</comment>
<dbReference type="GO" id="GO:0016020">
    <property type="term" value="C:membrane"/>
    <property type="evidence" value="ECO:0007669"/>
    <property type="project" value="UniProtKB-SubCell"/>
</dbReference>
<organism evidence="10 11">
    <name type="scientific">Babesia gibsoni</name>
    <dbReference type="NCBI Taxonomy" id="33632"/>
    <lineage>
        <taxon>Eukaryota</taxon>
        <taxon>Sar</taxon>
        <taxon>Alveolata</taxon>
        <taxon>Apicomplexa</taxon>
        <taxon>Aconoidasida</taxon>
        <taxon>Piroplasmida</taxon>
        <taxon>Babesiidae</taxon>
        <taxon>Babesia</taxon>
    </lineage>
</organism>
<gene>
    <name evidence="10" type="ORF">BgAZ_404470</name>
</gene>
<dbReference type="PANTHER" id="PTHR13890">
    <property type="entry name" value="RNA SPLICING PROTEIN MRS2, MITOCHONDRIAL"/>
    <property type="match status" value="1"/>
</dbReference>
<comment type="caution">
    <text evidence="10">The sequence shown here is derived from an EMBL/GenBank/DDBJ whole genome shotgun (WGS) entry which is preliminary data.</text>
</comment>
<evidence type="ECO:0000256" key="7">
    <source>
        <dbReference type="ARBA" id="ARBA00023065"/>
    </source>
</evidence>
<evidence type="ECO:0000313" key="11">
    <source>
        <dbReference type="Proteomes" id="UP001230268"/>
    </source>
</evidence>
<evidence type="ECO:0000256" key="5">
    <source>
        <dbReference type="ARBA" id="ARBA00022946"/>
    </source>
</evidence>
<name>A0AAD8LIW8_BABGI</name>